<name>A0A4U8TMA9_9HELI</name>
<dbReference type="Pfam" id="PF13023">
    <property type="entry name" value="HD_3"/>
    <property type="match status" value="1"/>
</dbReference>
<accession>A0A4U8TMA9</accession>
<dbReference type="Proteomes" id="UP000029707">
    <property type="component" value="Unassembled WGS sequence"/>
</dbReference>
<feature type="domain" description="HD" evidence="1">
    <location>
        <begin position="207"/>
        <end position="386"/>
    </location>
</feature>
<dbReference type="Gene3D" id="1.10.3210.10">
    <property type="entry name" value="Hypothetical protein af1432"/>
    <property type="match status" value="2"/>
</dbReference>
<dbReference type="AlphaFoldDB" id="A0A4U8TMA9"/>
<evidence type="ECO:0000313" key="2">
    <source>
        <dbReference type="EMBL" id="TLE01557.1"/>
    </source>
</evidence>
<gene>
    <name evidence="2" type="ORF">LS65_006260</name>
</gene>
<protein>
    <submittedName>
        <fullName evidence="2">HD domain-containing protein</fullName>
    </submittedName>
</protein>
<comment type="caution">
    <text evidence="2">The sequence shown here is derived from an EMBL/GenBank/DDBJ whole genome shotgun (WGS) entry which is preliminary data.</text>
</comment>
<dbReference type="STRING" id="425400.LS65_09540"/>
<evidence type="ECO:0000259" key="1">
    <source>
        <dbReference type="Pfam" id="PF13023"/>
    </source>
</evidence>
<dbReference type="SUPFAM" id="SSF109604">
    <property type="entry name" value="HD-domain/PDEase-like"/>
    <property type="match status" value="2"/>
</dbReference>
<evidence type="ECO:0000313" key="3">
    <source>
        <dbReference type="Proteomes" id="UP000029707"/>
    </source>
</evidence>
<dbReference type="RefSeq" id="WP_052061177.1">
    <property type="nucleotide sequence ID" value="NZ_CAJUDB010000007.1"/>
</dbReference>
<proteinExistence type="predicted"/>
<organism evidence="2 3">
    <name type="scientific">Helicobacter japonicus</name>
    <dbReference type="NCBI Taxonomy" id="425400"/>
    <lineage>
        <taxon>Bacteria</taxon>
        <taxon>Pseudomonadati</taxon>
        <taxon>Campylobacterota</taxon>
        <taxon>Epsilonproteobacteria</taxon>
        <taxon>Campylobacterales</taxon>
        <taxon>Helicobacteraceae</taxon>
        <taxon>Helicobacter</taxon>
    </lineage>
</organism>
<keyword evidence="3" id="KW-1185">Reference proteome</keyword>
<dbReference type="EMBL" id="JRMQ02000007">
    <property type="protein sequence ID" value="TLE01557.1"/>
    <property type="molecule type" value="Genomic_DNA"/>
</dbReference>
<dbReference type="InterPro" id="IPR006674">
    <property type="entry name" value="HD_domain"/>
</dbReference>
<dbReference type="OrthoDB" id="48898at2"/>
<sequence length="410" mass="48116">MDSEFSTQNPHIKTPRLSAGLLKKIFVAASIRRWNDHATPVEFVEIDKQAHKIVIAYILAKYEENSGKSIDWERLILQFCFEFFERIVLTDIKPPVFHKLQETHNKELVEFVCEQLESDLGIYEFFPKMKEYLLSTKNNLERQILKASHYYASKWEFDIIYHFNPYMYDVQNIRNIINKQVEEHYHLVGMREIMLYENVRELITMFGQLRFQKRWSQTPRVPATSVLGHTLIVALSAYLISFDIGCCEKMRLNHFLCGLFHDLPEILTRDIISPIKRSVKGLDRLIKEIEEEAVEKKILSIVPPNMREDIIYFTQNEFANRYKIESFIHIAKSGEELMECFNRNENNPIYGEFLKIFDNLSAYLEAKISISHGISSDDLISGANEIYKKCADKVICNVDIGKLFRDFALN</sequence>
<reference evidence="2 3" key="1">
    <citation type="journal article" date="2014" name="Genome Announc.">
        <title>Draft genome sequences of eight enterohepatic helicobacter species isolated from both laboratory and wild rodents.</title>
        <authorList>
            <person name="Sheh A."/>
            <person name="Shen Z."/>
            <person name="Fox J.G."/>
        </authorList>
    </citation>
    <scope>NUCLEOTIDE SEQUENCE [LARGE SCALE GENOMIC DNA]</scope>
    <source>
        <strain evidence="2 3">MIT 01-6451</strain>
    </source>
</reference>